<dbReference type="InterPro" id="IPR006016">
    <property type="entry name" value="UspA"/>
</dbReference>
<comment type="caution">
    <text evidence="3">The sequence shown here is derived from an EMBL/GenBank/DDBJ whole genome shotgun (WGS) entry which is preliminary data.</text>
</comment>
<comment type="similarity">
    <text evidence="1">Belongs to the universal stress protein A family.</text>
</comment>
<organism evidence="3 4">
    <name type="scientific">Halorussus aquaticus</name>
    <dbReference type="NCBI Taxonomy" id="2953748"/>
    <lineage>
        <taxon>Archaea</taxon>
        <taxon>Methanobacteriati</taxon>
        <taxon>Methanobacteriota</taxon>
        <taxon>Stenosarchaea group</taxon>
        <taxon>Halobacteria</taxon>
        <taxon>Halobacteriales</taxon>
        <taxon>Haladaptataceae</taxon>
        <taxon>Halorussus</taxon>
    </lineage>
</organism>
<reference evidence="3 4" key="1">
    <citation type="journal article" date="2019" name="Int. J. Syst. Evol. Microbiol.">
        <title>The Global Catalogue of Microorganisms (GCM) 10K type strain sequencing project: providing services to taxonomists for standard genome sequencing and annotation.</title>
        <authorList>
            <consortium name="The Broad Institute Genomics Platform"/>
            <consortium name="The Broad Institute Genome Sequencing Center for Infectious Disease"/>
            <person name="Wu L."/>
            <person name="Ma J."/>
        </authorList>
    </citation>
    <scope>NUCLEOTIDE SEQUENCE [LARGE SCALE GENOMIC DNA]</scope>
    <source>
        <strain evidence="3 4">XZYJ18</strain>
    </source>
</reference>
<dbReference type="SUPFAM" id="SSF52402">
    <property type="entry name" value="Adenine nucleotide alpha hydrolases-like"/>
    <property type="match status" value="1"/>
</dbReference>
<dbReference type="CDD" id="cd00293">
    <property type="entry name" value="USP-like"/>
    <property type="match status" value="1"/>
</dbReference>
<evidence type="ECO:0000313" key="3">
    <source>
        <dbReference type="EMBL" id="MFC4824931.1"/>
    </source>
</evidence>
<gene>
    <name evidence="3" type="ORF">ACFO9K_11745</name>
</gene>
<dbReference type="Gene3D" id="3.40.50.620">
    <property type="entry name" value="HUPs"/>
    <property type="match status" value="1"/>
</dbReference>
<name>A0ABD5Q3Z2_9EURY</name>
<dbReference type="RefSeq" id="WP_254269358.1">
    <property type="nucleotide sequence ID" value="NZ_CP100400.1"/>
</dbReference>
<evidence type="ECO:0000313" key="4">
    <source>
        <dbReference type="Proteomes" id="UP001595945"/>
    </source>
</evidence>
<keyword evidence="4" id="KW-1185">Reference proteome</keyword>
<dbReference type="InterPro" id="IPR014729">
    <property type="entry name" value="Rossmann-like_a/b/a_fold"/>
</dbReference>
<feature type="domain" description="UspA" evidence="2">
    <location>
        <begin position="3"/>
        <end position="127"/>
    </location>
</feature>
<protein>
    <submittedName>
        <fullName evidence="3">Universal stress protein</fullName>
    </submittedName>
</protein>
<dbReference type="EMBL" id="JBHSHT010000001">
    <property type="protein sequence ID" value="MFC4824931.1"/>
    <property type="molecule type" value="Genomic_DNA"/>
</dbReference>
<sequence>MYRVLAAIGTDEERAREQAETIVDLPRNGDVAVTLFHDFDGDNPEGASVQQVAAVRRAAERLEDQAIDVGYAESSGDAARAVLETADDVGADLLCLAPRKRTPTGKALFGSVTQQVILESDRPVLVVGAESAGE</sequence>
<dbReference type="Proteomes" id="UP001595945">
    <property type="component" value="Unassembled WGS sequence"/>
</dbReference>
<proteinExistence type="inferred from homology"/>
<accession>A0ABD5Q3Z2</accession>
<evidence type="ECO:0000259" key="2">
    <source>
        <dbReference type="Pfam" id="PF00582"/>
    </source>
</evidence>
<dbReference type="PANTHER" id="PTHR46268">
    <property type="entry name" value="STRESS RESPONSE PROTEIN NHAX"/>
    <property type="match status" value="1"/>
</dbReference>
<dbReference type="PANTHER" id="PTHR46268:SF6">
    <property type="entry name" value="UNIVERSAL STRESS PROTEIN UP12"/>
    <property type="match status" value="1"/>
</dbReference>
<evidence type="ECO:0000256" key="1">
    <source>
        <dbReference type="ARBA" id="ARBA00008791"/>
    </source>
</evidence>
<dbReference type="GeneID" id="73044367"/>
<dbReference type="Pfam" id="PF00582">
    <property type="entry name" value="Usp"/>
    <property type="match status" value="1"/>
</dbReference>
<dbReference type="AlphaFoldDB" id="A0ABD5Q3Z2"/>